<evidence type="ECO:0000256" key="3">
    <source>
        <dbReference type="ARBA" id="ARBA00022840"/>
    </source>
</evidence>
<evidence type="ECO:0000259" key="7">
    <source>
        <dbReference type="Pfam" id="PF02579"/>
    </source>
</evidence>
<dbReference type="HAMAP" id="MF_02040">
    <property type="entry name" value="Mrp_NBP35"/>
    <property type="match status" value="1"/>
</dbReference>
<dbReference type="EMBL" id="DVMX01000116">
    <property type="protein sequence ID" value="HIU42087.1"/>
    <property type="molecule type" value="Genomic_DNA"/>
</dbReference>
<evidence type="ECO:0000313" key="8">
    <source>
        <dbReference type="EMBL" id="HIU42087.1"/>
    </source>
</evidence>
<evidence type="ECO:0000313" key="9">
    <source>
        <dbReference type="Proteomes" id="UP000824082"/>
    </source>
</evidence>
<sequence length="425" mass="45574">MSETCSHQCGECSADCAQRTAPEDLREKPNAMSKIKKVIAVVSGKGGVGKSMVTSLLACKMQQEGYHAGILDADITGPSIPQAFGIHQQAQGTQYGILPILSKTGIDIMSINLLLEHDTDPVVWRGPIIAGTVKQFWTDVIWNDVDYLFVDMPPGTGDVPLTVFQSLPVDGIIIVSSPQELVGMIVEKAVNMAQMMKVPVLALVENMSYFTCPDCGNRHFIFGDSHAEEIVAKHQIPLLARLPIDPAVAAAADQGKIETVNRPELDQIARMLEQMIAVQPKEEKPAKKEKAPEVLTMAVSYDADGTIFQHFGKTPAFMLYTLENGHVKEKHLLETGDSGHSALVGLLAEQKVAALICGGIGGGAKDALAQAGITVFGGVTGSADQAVEDFLRGRLAFDPDVHCDHHDHAHGEGHTCGEHGCGEHH</sequence>
<gene>
    <name evidence="8" type="ORF">IAD19_05990</name>
</gene>
<dbReference type="SUPFAM" id="SSF52540">
    <property type="entry name" value="P-loop containing nucleoside triphosphate hydrolases"/>
    <property type="match status" value="1"/>
</dbReference>
<keyword evidence="5 6" id="KW-0411">Iron-sulfur</keyword>
<reference evidence="8" key="1">
    <citation type="submission" date="2020-10" db="EMBL/GenBank/DDBJ databases">
        <authorList>
            <person name="Gilroy R."/>
        </authorList>
    </citation>
    <scope>NUCLEOTIDE SEQUENCE</scope>
    <source>
        <strain evidence="8">4509</strain>
    </source>
</reference>
<comment type="subunit">
    <text evidence="6">Homodimer.</text>
</comment>
<keyword evidence="1 6" id="KW-0479">Metal-binding</keyword>
<reference evidence="8" key="2">
    <citation type="journal article" date="2021" name="PeerJ">
        <title>Extensive microbial diversity within the chicken gut microbiome revealed by metagenomics and culture.</title>
        <authorList>
            <person name="Gilroy R."/>
            <person name="Ravi A."/>
            <person name="Getino M."/>
            <person name="Pursley I."/>
            <person name="Horton D.L."/>
            <person name="Alikhan N.F."/>
            <person name="Baker D."/>
            <person name="Gharbi K."/>
            <person name="Hall N."/>
            <person name="Watson M."/>
            <person name="Adriaenssens E.M."/>
            <person name="Foster-Nyarko E."/>
            <person name="Jarju S."/>
            <person name="Secka A."/>
            <person name="Antonio M."/>
            <person name="Oren A."/>
            <person name="Chaudhuri R.R."/>
            <person name="La Ragione R."/>
            <person name="Hildebrand F."/>
            <person name="Pallen M.J."/>
        </authorList>
    </citation>
    <scope>NUCLEOTIDE SEQUENCE</scope>
    <source>
        <strain evidence="8">4509</strain>
    </source>
</reference>
<comment type="similarity">
    <text evidence="6">Belongs to the Mrp/NBP35 ATP-binding proteins family.</text>
</comment>
<dbReference type="Pfam" id="PF10609">
    <property type="entry name" value="ParA"/>
    <property type="match status" value="1"/>
</dbReference>
<dbReference type="GO" id="GO:0140663">
    <property type="term" value="F:ATP-dependent FeS chaperone activity"/>
    <property type="evidence" value="ECO:0007669"/>
    <property type="project" value="InterPro"/>
</dbReference>
<keyword evidence="4 6" id="KW-0408">Iron</keyword>
<dbReference type="PANTHER" id="PTHR42961">
    <property type="entry name" value="IRON-SULFUR PROTEIN NUBPL"/>
    <property type="match status" value="1"/>
</dbReference>
<evidence type="ECO:0000256" key="6">
    <source>
        <dbReference type="HAMAP-Rule" id="MF_02040"/>
    </source>
</evidence>
<dbReference type="Gene3D" id="3.40.50.300">
    <property type="entry name" value="P-loop containing nucleotide triphosphate hydrolases"/>
    <property type="match status" value="1"/>
</dbReference>
<evidence type="ECO:0000256" key="1">
    <source>
        <dbReference type="ARBA" id="ARBA00022723"/>
    </source>
</evidence>
<dbReference type="InterPro" id="IPR033756">
    <property type="entry name" value="YlxH/NBP35"/>
</dbReference>
<dbReference type="AlphaFoldDB" id="A0A9D1LKM2"/>
<keyword evidence="6" id="KW-0378">Hydrolase</keyword>
<evidence type="ECO:0000256" key="5">
    <source>
        <dbReference type="ARBA" id="ARBA00023014"/>
    </source>
</evidence>
<dbReference type="GO" id="GO:0016887">
    <property type="term" value="F:ATP hydrolysis activity"/>
    <property type="evidence" value="ECO:0007669"/>
    <property type="project" value="UniProtKB-UniRule"/>
</dbReference>
<evidence type="ECO:0000256" key="2">
    <source>
        <dbReference type="ARBA" id="ARBA00022741"/>
    </source>
</evidence>
<dbReference type="GO" id="GO:0051539">
    <property type="term" value="F:4 iron, 4 sulfur cluster binding"/>
    <property type="evidence" value="ECO:0007669"/>
    <property type="project" value="TreeGrafter"/>
</dbReference>
<dbReference type="InterPro" id="IPR027417">
    <property type="entry name" value="P-loop_NTPase"/>
</dbReference>
<name>A0A9D1LKM2_9FIRM</name>
<dbReference type="CDD" id="cd02037">
    <property type="entry name" value="Mrp_NBP35"/>
    <property type="match status" value="1"/>
</dbReference>
<dbReference type="SUPFAM" id="SSF53146">
    <property type="entry name" value="Nitrogenase accessory factor-like"/>
    <property type="match status" value="1"/>
</dbReference>
<dbReference type="InterPro" id="IPR003731">
    <property type="entry name" value="Di-Nase_FeMo-co_biosynth"/>
</dbReference>
<dbReference type="GO" id="GO:0046872">
    <property type="term" value="F:metal ion binding"/>
    <property type="evidence" value="ECO:0007669"/>
    <property type="project" value="UniProtKB-KW"/>
</dbReference>
<protein>
    <recommendedName>
        <fullName evidence="6">Iron-sulfur cluster carrier protein</fullName>
    </recommendedName>
</protein>
<proteinExistence type="inferred from homology"/>
<dbReference type="InterPro" id="IPR036105">
    <property type="entry name" value="DiNase_FeMo-co_biosyn_sf"/>
</dbReference>
<dbReference type="Proteomes" id="UP000824082">
    <property type="component" value="Unassembled WGS sequence"/>
</dbReference>
<dbReference type="Pfam" id="PF02579">
    <property type="entry name" value="Nitro_FeMo-Co"/>
    <property type="match status" value="1"/>
</dbReference>
<keyword evidence="3 6" id="KW-0067">ATP-binding</keyword>
<organism evidence="8 9">
    <name type="scientific">Candidatus Egerieicola faecale</name>
    <dbReference type="NCBI Taxonomy" id="2840774"/>
    <lineage>
        <taxon>Bacteria</taxon>
        <taxon>Bacillati</taxon>
        <taxon>Bacillota</taxon>
        <taxon>Clostridia</taxon>
        <taxon>Eubacteriales</taxon>
        <taxon>Oscillospiraceae</taxon>
        <taxon>Oscillospiraceae incertae sedis</taxon>
        <taxon>Candidatus Egerieicola</taxon>
    </lineage>
</organism>
<dbReference type="Gene3D" id="3.30.420.130">
    <property type="entry name" value="Dinitrogenase iron-molybdenum cofactor biosynthesis domain"/>
    <property type="match status" value="1"/>
</dbReference>
<comment type="caution">
    <text evidence="8">The sequence shown here is derived from an EMBL/GenBank/DDBJ whole genome shotgun (WGS) entry which is preliminary data.</text>
</comment>
<dbReference type="InterPro" id="IPR019591">
    <property type="entry name" value="Mrp/NBP35_ATP-bd"/>
</dbReference>
<evidence type="ECO:0000256" key="4">
    <source>
        <dbReference type="ARBA" id="ARBA00023004"/>
    </source>
</evidence>
<dbReference type="GO" id="GO:0016226">
    <property type="term" value="P:iron-sulfur cluster assembly"/>
    <property type="evidence" value="ECO:0007669"/>
    <property type="project" value="InterPro"/>
</dbReference>
<feature type="domain" description="Dinitrogenase iron-molybdenum cofactor biosynthesis" evidence="7">
    <location>
        <begin position="304"/>
        <end position="391"/>
    </location>
</feature>
<dbReference type="GO" id="GO:0005524">
    <property type="term" value="F:ATP binding"/>
    <property type="evidence" value="ECO:0007669"/>
    <property type="project" value="UniProtKB-UniRule"/>
</dbReference>
<feature type="binding site" evidence="6">
    <location>
        <begin position="44"/>
        <end position="51"/>
    </location>
    <ligand>
        <name>ATP</name>
        <dbReference type="ChEBI" id="CHEBI:30616"/>
    </ligand>
</feature>
<accession>A0A9D1LKM2</accession>
<dbReference type="PANTHER" id="PTHR42961:SF2">
    <property type="entry name" value="IRON-SULFUR PROTEIN NUBPL"/>
    <property type="match status" value="1"/>
</dbReference>
<keyword evidence="2 6" id="KW-0547">Nucleotide-binding</keyword>
<dbReference type="InterPro" id="IPR044304">
    <property type="entry name" value="NUBPL-like"/>
</dbReference>
<comment type="function">
    <text evidence="6">Binds and transfers iron-sulfur (Fe-S) clusters to target apoproteins. Can hydrolyze ATP.</text>
</comment>
<dbReference type="FunFam" id="3.40.50.300:FF:001119">
    <property type="entry name" value="Iron-sulfur cluster carrier protein"/>
    <property type="match status" value="1"/>
</dbReference>